<evidence type="ECO:0000313" key="1">
    <source>
        <dbReference type="EMBL" id="RPB24401.1"/>
    </source>
</evidence>
<organism evidence="1 2">
    <name type="scientific">Terfezia boudieri ATCC MYA-4762</name>
    <dbReference type="NCBI Taxonomy" id="1051890"/>
    <lineage>
        <taxon>Eukaryota</taxon>
        <taxon>Fungi</taxon>
        <taxon>Dikarya</taxon>
        <taxon>Ascomycota</taxon>
        <taxon>Pezizomycotina</taxon>
        <taxon>Pezizomycetes</taxon>
        <taxon>Pezizales</taxon>
        <taxon>Pezizaceae</taxon>
        <taxon>Terfezia</taxon>
    </lineage>
</organism>
<evidence type="ECO:0000313" key="2">
    <source>
        <dbReference type="Proteomes" id="UP000267821"/>
    </source>
</evidence>
<keyword evidence="2" id="KW-1185">Reference proteome</keyword>
<dbReference type="Proteomes" id="UP000267821">
    <property type="component" value="Unassembled WGS sequence"/>
</dbReference>
<protein>
    <submittedName>
        <fullName evidence="1">Uncharacterized protein</fullName>
    </submittedName>
</protein>
<proteinExistence type="predicted"/>
<name>A0A3N4LUS7_9PEZI</name>
<dbReference type="EMBL" id="ML121541">
    <property type="protein sequence ID" value="RPB24401.1"/>
    <property type="molecule type" value="Genomic_DNA"/>
</dbReference>
<feature type="non-terminal residue" evidence="1">
    <location>
        <position position="95"/>
    </location>
</feature>
<accession>A0A3N4LUS7</accession>
<sequence>MPYGGWPFFAYRMGVAKCVVDHNIHMTCLPSTYRPNPDTSCNILMPLMSLYFTWRSSRVRGRQLIAGLLTAVPHTLPTSGQYPYIAQSVRIRSIT</sequence>
<gene>
    <name evidence="1" type="ORF">L211DRAFT_837318</name>
</gene>
<dbReference type="AlphaFoldDB" id="A0A3N4LUS7"/>
<reference evidence="1 2" key="1">
    <citation type="journal article" date="2018" name="Nat. Ecol. Evol.">
        <title>Pezizomycetes genomes reveal the molecular basis of ectomycorrhizal truffle lifestyle.</title>
        <authorList>
            <person name="Murat C."/>
            <person name="Payen T."/>
            <person name="Noel B."/>
            <person name="Kuo A."/>
            <person name="Morin E."/>
            <person name="Chen J."/>
            <person name="Kohler A."/>
            <person name="Krizsan K."/>
            <person name="Balestrini R."/>
            <person name="Da Silva C."/>
            <person name="Montanini B."/>
            <person name="Hainaut M."/>
            <person name="Levati E."/>
            <person name="Barry K.W."/>
            <person name="Belfiori B."/>
            <person name="Cichocki N."/>
            <person name="Clum A."/>
            <person name="Dockter R.B."/>
            <person name="Fauchery L."/>
            <person name="Guy J."/>
            <person name="Iotti M."/>
            <person name="Le Tacon F."/>
            <person name="Lindquist E.A."/>
            <person name="Lipzen A."/>
            <person name="Malagnac F."/>
            <person name="Mello A."/>
            <person name="Molinier V."/>
            <person name="Miyauchi S."/>
            <person name="Poulain J."/>
            <person name="Riccioni C."/>
            <person name="Rubini A."/>
            <person name="Sitrit Y."/>
            <person name="Splivallo R."/>
            <person name="Traeger S."/>
            <person name="Wang M."/>
            <person name="Zifcakova L."/>
            <person name="Wipf D."/>
            <person name="Zambonelli A."/>
            <person name="Paolocci F."/>
            <person name="Nowrousian M."/>
            <person name="Ottonello S."/>
            <person name="Baldrian P."/>
            <person name="Spatafora J.W."/>
            <person name="Henrissat B."/>
            <person name="Nagy L.G."/>
            <person name="Aury J.M."/>
            <person name="Wincker P."/>
            <person name="Grigoriev I.V."/>
            <person name="Bonfante P."/>
            <person name="Martin F.M."/>
        </authorList>
    </citation>
    <scope>NUCLEOTIDE SEQUENCE [LARGE SCALE GENOMIC DNA]</scope>
    <source>
        <strain evidence="1 2">ATCC MYA-4762</strain>
    </source>
</reference>
<dbReference type="InParanoid" id="A0A3N4LUS7"/>